<sequence>MDMGNDQGSLPLTRTELRCLRRCAEGRTDQEIGAELELTATEVAAVLSVVMLKLRVPNRMAGLAKAARLGYLRHDQA</sequence>
<protein>
    <recommendedName>
        <fullName evidence="1">HTH luxR-type domain-containing protein</fullName>
    </recommendedName>
</protein>
<dbReference type="AlphaFoldDB" id="A0A1C1YWJ1"/>
<dbReference type="GO" id="GO:0006355">
    <property type="term" value="P:regulation of DNA-templated transcription"/>
    <property type="evidence" value="ECO:0007669"/>
    <property type="project" value="InterPro"/>
</dbReference>
<dbReference type="Proteomes" id="UP000094795">
    <property type="component" value="Unassembled WGS sequence"/>
</dbReference>
<dbReference type="SMART" id="SM00421">
    <property type="entry name" value="HTH_LUXR"/>
    <property type="match status" value="1"/>
</dbReference>
<accession>A0A1C1YWJ1</accession>
<evidence type="ECO:0000259" key="1">
    <source>
        <dbReference type="PROSITE" id="PS50043"/>
    </source>
</evidence>
<evidence type="ECO:0000313" key="2">
    <source>
        <dbReference type="EMBL" id="OCW57756.1"/>
    </source>
</evidence>
<dbReference type="InterPro" id="IPR000792">
    <property type="entry name" value="Tscrpt_reg_LuxR_C"/>
</dbReference>
<dbReference type="RefSeq" id="WP_066177966.1">
    <property type="nucleotide sequence ID" value="NZ_LQZT01000012.1"/>
</dbReference>
<comment type="caution">
    <text evidence="2">The sequence shown here is derived from an EMBL/GenBank/DDBJ whole genome shotgun (WGS) entry which is preliminary data.</text>
</comment>
<dbReference type="Gene3D" id="1.10.10.10">
    <property type="entry name" value="Winged helix-like DNA-binding domain superfamily/Winged helix DNA-binding domain"/>
    <property type="match status" value="1"/>
</dbReference>
<feature type="domain" description="HTH luxR-type" evidence="1">
    <location>
        <begin position="5"/>
        <end position="70"/>
    </location>
</feature>
<proteinExistence type="predicted"/>
<evidence type="ECO:0000313" key="3">
    <source>
        <dbReference type="Proteomes" id="UP000094795"/>
    </source>
</evidence>
<dbReference type="GO" id="GO:0003677">
    <property type="term" value="F:DNA binding"/>
    <property type="evidence" value="ECO:0007669"/>
    <property type="project" value="InterPro"/>
</dbReference>
<dbReference type="InterPro" id="IPR036388">
    <property type="entry name" value="WH-like_DNA-bd_sf"/>
</dbReference>
<dbReference type="SUPFAM" id="SSF46894">
    <property type="entry name" value="C-terminal effector domain of the bipartite response regulators"/>
    <property type="match status" value="1"/>
</dbReference>
<organism evidence="2 3">
    <name type="scientific">Hoeflea olei</name>
    <dbReference type="NCBI Taxonomy" id="1480615"/>
    <lineage>
        <taxon>Bacteria</taxon>
        <taxon>Pseudomonadati</taxon>
        <taxon>Pseudomonadota</taxon>
        <taxon>Alphaproteobacteria</taxon>
        <taxon>Hyphomicrobiales</taxon>
        <taxon>Rhizobiaceae</taxon>
        <taxon>Hoeflea</taxon>
    </lineage>
</organism>
<dbReference type="InterPro" id="IPR016032">
    <property type="entry name" value="Sig_transdc_resp-reg_C-effctor"/>
</dbReference>
<keyword evidence="3" id="KW-1185">Reference proteome</keyword>
<name>A0A1C1YWJ1_9HYPH</name>
<reference evidence="2 3" key="1">
    <citation type="submission" date="2015-12" db="EMBL/GenBank/DDBJ databases">
        <authorList>
            <person name="Shamseldin A."/>
            <person name="Moawad H."/>
            <person name="Abd El-Rahim W.M."/>
            <person name="Sadowsky M.J."/>
        </authorList>
    </citation>
    <scope>NUCLEOTIDE SEQUENCE [LARGE SCALE GENOMIC DNA]</scope>
    <source>
        <strain evidence="2 3">JC234</strain>
    </source>
</reference>
<dbReference type="EMBL" id="LQZT01000012">
    <property type="protein sequence ID" value="OCW57756.1"/>
    <property type="molecule type" value="Genomic_DNA"/>
</dbReference>
<gene>
    <name evidence="2" type="ORF">AWJ14_02840</name>
</gene>
<dbReference type="Pfam" id="PF00196">
    <property type="entry name" value="GerE"/>
    <property type="match status" value="1"/>
</dbReference>
<dbReference type="PROSITE" id="PS50043">
    <property type="entry name" value="HTH_LUXR_2"/>
    <property type="match status" value="1"/>
</dbReference>